<feature type="domain" description="FAD-binding" evidence="5">
    <location>
        <begin position="8"/>
        <end position="358"/>
    </location>
</feature>
<keyword evidence="2" id="KW-0285">Flavoprotein</keyword>
<proteinExistence type="predicted"/>
<name>A0ABV5SWL6_9MICO</name>
<protein>
    <submittedName>
        <fullName evidence="6">FAD-dependent monooxygenase</fullName>
    </submittedName>
</protein>
<dbReference type="GO" id="GO:0004497">
    <property type="term" value="F:monooxygenase activity"/>
    <property type="evidence" value="ECO:0007669"/>
    <property type="project" value="UniProtKB-KW"/>
</dbReference>
<dbReference type="Proteomes" id="UP001589611">
    <property type="component" value="Unassembled WGS sequence"/>
</dbReference>
<gene>
    <name evidence="6" type="ORF">ACFFPJ_02910</name>
</gene>
<dbReference type="Gene3D" id="3.30.9.10">
    <property type="entry name" value="D-Amino Acid Oxidase, subunit A, domain 2"/>
    <property type="match status" value="1"/>
</dbReference>
<reference evidence="6 7" key="1">
    <citation type="submission" date="2024-09" db="EMBL/GenBank/DDBJ databases">
        <authorList>
            <person name="Sun Q."/>
            <person name="Mori K."/>
        </authorList>
    </citation>
    <scope>NUCLEOTIDE SEQUENCE [LARGE SCALE GENOMIC DNA]</scope>
    <source>
        <strain evidence="6 7">JCM 1342</strain>
    </source>
</reference>
<organism evidence="6 7">
    <name type="scientific">Microbacterium terregens</name>
    <dbReference type="NCBI Taxonomy" id="69363"/>
    <lineage>
        <taxon>Bacteria</taxon>
        <taxon>Bacillati</taxon>
        <taxon>Actinomycetota</taxon>
        <taxon>Actinomycetes</taxon>
        <taxon>Micrococcales</taxon>
        <taxon>Microbacteriaceae</taxon>
        <taxon>Microbacterium</taxon>
    </lineage>
</organism>
<dbReference type="PRINTS" id="PR00420">
    <property type="entry name" value="RNGMNOXGNASE"/>
</dbReference>
<dbReference type="SUPFAM" id="SSF51905">
    <property type="entry name" value="FAD/NAD(P)-binding domain"/>
    <property type="match status" value="1"/>
</dbReference>
<dbReference type="Pfam" id="PF21274">
    <property type="entry name" value="Rng_hyd_C"/>
    <property type="match status" value="1"/>
</dbReference>
<dbReference type="PANTHER" id="PTHR43004">
    <property type="entry name" value="TRK SYSTEM POTASSIUM UPTAKE PROTEIN"/>
    <property type="match status" value="1"/>
</dbReference>
<accession>A0ABV5SWL6</accession>
<comment type="cofactor">
    <cofactor evidence="1">
        <name>FAD</name>
        <dbReference type="ChEBI" id="CHEBI:57692"/>
    </cofactor>
</comment>
<dbReference type="PANTHER" id="PTHR43004:SF19">
    <property type="entry name" value="BINDING MONOOXYGENASE, PUTATIVE (JCVI)-RELATED"/>
    <property type="match status" value="1"/>
</dbReference>
<evidence type="ECO:0000256" key="1">
    <source>
        <dbReference type="ARBA" id="ARBA00001974"/>
    </source>
</evidence>
<dbReference type="Gene3D" id="3.50.50.60">
    <property type="entry name" value="FAD/NAD(P)-binding domain"/>
    <property type="match status" value="1"/>
</dbReference>
<evidence type="ECO:0000313" key="6">
    <source>
        <dbReference type="EMBL" id="MFB9644743.1"/>
    </source>
</evidence>
<comment type="caution">
    <text evidence="6">The sequence shown here is derived from an EMBL/GenBank/DDBJ whole genome shotgun (WGS) entry which is preliminary data.</text>
</comment>
<dbReference type="InterPro" id="IPR002938">
    <property type="entry name" value="FAD-bd"/>
</dbReference>
<dbReference type="Gene3D" id="3.40.30.120">
    <property type="match status" value="1"/>
</dbReference>
<evidence type="ECO:0000256" key="2">
    <source>
        <dbReference type="ARBA" id="ARBA00022630"/>
    </source>
</evidence>
<keyword evidence="3" id="KW-0274">FAD</keyword>
<dbReference type="Pfam" id="PF01494">
    <property type="entry name" value="FAD_binding_3"/>
    <property type="match status" value="1"/>
</dbReference>
<sequence length="513" mass="55589">MKTSYDYADVVVVGAGPAGLAVAAELAFHGRRCAVIEPRTKISHTRPRAKTTSVRTMEHFRRWGIAEDIRRAAALPSTWCRRAVFCDTVTGAVITEFDDIFGLSAAENGLSAESGQQIAQPVVEQVLRRHVRESGFADLRLGDAVEELVEHQDSVELVVRRFDGSTYRMRTRYVLGCDGARSTVREQIGVVLAGSSAPVPNLNVVFRAPDLHPPMGDALHYWVLGTETPGIVGPLDRKDLWWASLSGAGECDDPHQISRLVEQLIGPAGADVAVDVLATDPWTPRMLIADRFATDRIFLVGESAHVNPPLGGHGFNTSIGDAVNIGWKLAAVLDGWADPSLLATYETERRGIAAATIASAARNLAATGPALTSEADMIQATKFEEFHSLGLVLGYTYDTNHPIDVTAYRPSTQVGARLPHRWVRPGHSIFDDLGPSLSLLHPRDADAVLLAETTARFESCGVPLVMIVVDSDQVDTEAPFLLIRPDQHIAWRGNDPRDADPAIITSSKKRAAA</sequence>
<feature type="region of interest" description="Disordered" evidence="4">
    <location>
        <begin position="492"/>
        <end position="513"/>
    </location>
</feature>
<evidence type="ECO:0000256" key="4">
    <source>
        <dbReference type="SAM" id="MobiDB-lite"/>
    </source>
</evidence>
<evidence type="ECO:0000256" key="3">
    <source>
        <dbReference type="ARBA" id="ARBA00022827"/>
    </source>
</evidence>
<dbReference type="EMBL" id="JBHMBE010000001">
    <property type="protein sequence ID" value="MFB9644743.1"/>
    <property type="molecule type" value="Genomic_DNA"/>
</dbReference>
<evidence type="ECO:0000259" key="5">
    <source>
        <dbReference type="Pfam" id="PF01494"/>
    </source>
</evidence>
<dbReference type="InterPro" id="IPR036188">
    <property type="entry name" value="FAD/NAD-bd_sf"/>
</dbReference>
<keyword evidence="7" id="KW-1185">Reference proteome</keyword>
<dbReference type="RefSeq" id="WP_344711539.1">
    <property type="nucleotide sequence ID" value="NZ_BAAAWH010000001.1"/>
</dbReference>
<dbReference type="InterPro" id="IPR050641">
    <property type="entry name" value="RIFMO-like"/>
</dbReference>
<keyword evidence="6" id="KW-0503">Monooxygenase</keyword>
<evidence type="ECO:0000313" key="7">
    <source>
        <dbReference type="Proteomes" id="UP001589611"/>
    </source>
</evidence>
<keyword evidence="6" id="KW-0560">Oxidoreductase</keyword>